<evidence type="ECO:0000256" key="1">
    <source>
        <dbReference type="ARBA" id="ARBA00004123"/>
    </source>
</evidence>
<dbReference type="InterPro" id="IPR038089">
    <property type="entry name" value="Med31_sf"/>
</dbReference>
<evidence type="ECO:0000256" key="3">
    <source>
        <dbReference type="ARBA" id="ARBA00023015"/>
    </source>
</evidence>
<feature type="region of interest" description="Disordered" evidence="9">
    <location>
        <begin position="182"/>
        <end position="205"/>
    </location>
</feature>
<comment type="caution">
    <text evidence="11">The sequence shown here is derived from an EMBL/GenBank/DDBJ whole genome shotgun (WGS) entry which is preliminary data.</text>
</comment>
<dbReference type="Gene3D" id="1.10.10.1340">
    <property type="entry name" value="Mediator of RNA polymerase II, submodule Med31 (Soh1)"/>
    <property type="match status" value="1"/>
</dbReference>
<comment type="function">
    <text evidence="7 8">Component of the Mediator complex, a coactivator involved in the regulated transcription of nearly all RNA polymerase II-dependent genes. Mediator functions as a bridge to convey information from gene-specific regulatory proteins to the basal RNA polymerase II transcription machinery. Mediator is recruited to promoters by direct interactions with regulatory proteins and serves as a scaffold for the assembly of a functional preinitiation complex with RNA polymerase II and the general transcription factors.</text>
</comment>
<feature type="transmembrane region" description="Helical" evidence="10">
    <location>
        <begin position="53"/>
        <end position="71"/>
    </location>
</feature>
<evidence type="ECO:0000256" key="6">
    <source>
        <dbReference type="ARBA" id="ARBA00023242"/>
    </source>
</evidence>
<evidence type="ECO:0000256" key="5">
    <source>
        <dbReference type="ARBA" id="ARBA00023163"/>
    </source>
</evidence>
<keyword evidence="6 8" id="KW-0539">Nucleus</keyword>
<keyword evidence="3 8" id="KW-0805">Transcription regulation</keyword>
<comment type="subcellular location">
    <subcellularLocation>
        <location evidence="1 8">Nucleus</location>
    </subcellularLocation>
</comment>
<evidence type="ECO:0000256" key="8">
    <source>
        <dbReference type="RuleBase" id="RU364129"/>
    </source>
</evidence>
<evidence type="ECO:0000256" key="7">
    <source>
        <dbReference type="ARBA" id="ARBA00025687"/>
    </source>
</evidence>
<evidence type="ECO:0000256" key="4">
    <source>
        <dbReference type="ARBA" id="ARBA00023159"/>
    </source>
</evidence>
<sequence>MLFHPITAFGCLQGFQTVNRLPWAWVQHRDLQSGSWYNKKTSIRRPLWSRNTFELFIFCLFLLFVAGSYPVRFCPPEEQARNRFQSELEFVQCLANPNYLNFLAQRGYLRDRPFINYLKYLLYWKEPEYAKFLKYPHCLHMLELLQYEHFRKELVNAQCAKFIDEQQLLHWQHYSRKRTRLQQTLAEQQQPPQQPPPPHGNAATK</sequence>
<keyword evidence="10" id="KW-0472">Membrane</keyword>
<keyword evidence="10" id="KW-0812">Transmembrane</keyword>
<proteinExistence type="inferred from homology"/>
<protein>
    <recommendedName>
        <fullName evidence="8">Mediator of RNA polymerase II transcription subunit 31</fullName>
    </recommendedName>
</protein>
<name>A0ABV0VTW6_9TELE</name>
<evidence type="ECO:0000313" key="12">
    <source>
        <dbReference type="Proteomes" id="UP001444071"/>
    </source>
</evidence>
<gene>
    <name evidence="11" type="primary">MED31</name>
    <name evidence="11" type="ORF">XENORESO_000345</name>
</gene>
<keyword evidence="4 8" id="KW-0010">Activator</keyword>
<evidence type="ECO:0000256" key="10">
    <source>
        <dbReference type="SAM" id="Phobius"/>
    </source>
</evidence>
<evidence type="ECO:0000313" key="11">
    <source>
        <dbReference type="EMBL" id="MEQ2260704.1"/>
    </source>
</evidence>
<reference evidence="11 12" key="1">
    <citation type="submission" date="2021-06" db="EMBL/GenBank/DDBJ databases">
        <authorList>
            <person name="Palmer J.M."/>
        </authorList>
    </citation>
    <scope>NUCLEOTIDE SEQUENCE [LARGE SCALE GENOMIC DNA]</scope>
    <source>
        <strain evidence="11 12">XR_2019</strain>
        <tissue evidence="11">Muscle</tissue>
    </source>
</reference>
<comment type="subunit">
    <text evidence="8">Component of the Mediator complex.</text>
</comment>
<keyword evidence="5 8" id="KW-0804">Transcription</keyword>
<evidence type="ECO:0000256" key="9">
    <source>
        <dbReference type="SAM" id="MobiDB-lite"/>
    </source>
</evidence>
<dbReference type="Proteomes" id="UP001444071">
    <property type="component" value="Unassembled WGS sequence"/>
</dbReference>
<dbReference type="InterPro" id="IPR008831">
    <property type="entry name" value="Mediator_Med31"/>
</dbReference>
<dbReference type="PANTHER" id="PTHR13186">
    <property type="entry name" value="MEDIATOR OF RNA POLYMERASE II TRANSCRIPTION SUBUNIT 31"/>
    <property type="match status" value="1"/>
</dbReference>
<accession>A0ABV0VTW6</accession>
<organism evidence="11 12">
    <name type="scientific">Xenotaenia resolanae</name>
    <dbReference type="NCBI Taxonomy" id="208358"/>
    <lineage>
        <taxon>Eukaryota</taxon>
        <taxon>Metazoa</taxon>
        <taxon>Chordata</taxon>
        <taxon>Craniata</taxon>
        <taxon>Vertebrata</taxon>
        <taxon>Euteleostomi</taxon>
        <taxon>Actinopterygii</taxon>
        <taxon>Neopterygii</taxon>
        <taxon>Teleostei</taxon>
        <taxon>Neoteleostei</taxon>
        <taxon>Acanthomorphata</taxon>
        <taxon>Ovalentaria</taxon>
        <taxon>Atherinomorphae</taxon>
        <taxon>Cyprinodontiformes</taxon>
        <taxon>Goodeidae</taxon>
        <taxon>Xenotaenia</taxon>
    </lineage>
</organism>
<dbReference type="Pfam" id="PF05669">
    <property type="entry name" value="Med31"/>
    <property type="match status" value="1"/>
</dbReference>
<evidence type="ECO:0000256" key="2">
    <source>
        <dbReference type="ARBA" id="ARBA00006378"/>
    </source>
</evidence>
<keyword evidence="12" id="KW-1185">Reference proteome</keyword>
<dbReference type="EMBL" id="JAHRIM010011070">
    <property type="protein sequence ID" value="MEQ2260704.1"/>
    <property type="molecule type" value="Genomic_DNA"/>
</dbReference>
<comment type="similarity">
    <text evidence="2 8">Belongs to the Mediator complex subunit 31 family.</text>
</comment>
<keyword evidence="10" id="KW-1133">Transmembrane helix</keyword>